<dbReference type="PANTHER" id="PTHR35046:SF21">
    <property type="entry name" value="RETROTRANSPOSON GAG DOMAIN-CONTAINING PROTEIN-RELATED"/>
    <property type="match status" value="1"/>
</dbReference>
<dbReference type="InterPro" id="IPR021109">
    <property type="entry name" value="Peptidase_aspartic_dom_sf"/>
</dbReference>
<gene>
    <name evidence="2" type="primary">TY3B-I_845</name>
    <name evidence="2" type="ORF">CK203_069896</name>
</gene>
<protein>
    <submittedName>
        <fullName evidence="2">Transposon Ty3-I Gag-Pol polyprotein</fullName>
    </submittedName>
</protein>
<organism evidence="2 3">
    <name type="scientific">Vitis vinifera</name>
    <name type="common">Grape</name>
    <dbReference type="NCBI Taxonomy" id="29760"/>
    <lineage>
        <taxon>Eukaryota</taxon>
        <taxon>Viridiplantae</taxon>
        <taxon>Streptophyta</taxon>
        <taxon>Embryophyta</taxon>
        <taxon>Tracheophyta</taxon>
        <taxon>Spermatophyta</taxon>
        <taxon>Magnoliopsida</taxon>
        <taxon>eudicotyledons</taxon>
        <taxon>Gunneridae</taxon>
        <taxon>Pentapetalae</taxon>
        <taxon>rosids</taxon>
        <taxon>Vitales</taxon>
        <taxon>Vitaceae</taxon>
        <taxon>Viteae</taxon>
        <taxon>Vitis</taxon>
    </lineage>
</organism>
<dbReference type="GO" id="GO:0003676">
    <property type="term" value="F:nucleic acid binding"/>
    <property type="evidence" value="ECO:0007669"/>
    <property type="project" value="InterPro"/>
</dbReference>
<dbReference type="PROSITE" id="PS50994">
    <property type="entry name" value="INTEGRASE"/>
    <property type="match status" value="1"/>
</dbReference>
<dbReference type="InterPro" id="IPR012337">
    <property type="entry name" value="RNaseH-like_sf"/>
</dbReference>
<dbReference type="EMBL" id="QGNW01001220">
    <property type="protein sequence ID" value="RVW49797.1"/>
    <property type="molecule type" value="Genomic_DNA"/>
</dbReference>
<dbReference type="InterPro" id="IPR036397">
    <property type="entry name" value="RNaseH_sf"/>
</dbReference>
<dbReference type="SUPFAM" id="SSF53098">
    <property type="entry name" value="Ribonuclease H-like"/>
    <property type="match status" value="1"/>
</dbReference>
<dbReference type="Gene3D" id="2.40.70.10">
    <property type="entry name" value="Acid Proteases"/>
    <property type="match status" value="1"/>
</dbReference>
<evidence type="ECO:0000259" key="1">
    <source>
        <dbReference type="PROSITE" id="PS50994"/>
    </source>
</evidence>
<accession>A0A438EQ58</accession>
<dbReference type="InterPro" id="IPR001584">
    <property type="entry name" value="Integrase_cat-core"/>
</dbReference>
<reference evidence="2 3" key="1">
    <citation type="journal article" date="2018" name="PLoS Genet.">
        <title>Population sequencing reveals clonal diversity and ancestral inbreeding in the grapevine cultivar Chardonnay.</title>
        <authorList>
            <person name="Roach M.J."/>
            <person name="Johnson D.L."/>
            <person name="Bohlmann J."/>
            <person name="van Vuuren H.J."/>
            <person name="Jones S.J."/>
            <person name="Pretorius I.S."/>
            <person name="Schmidt S.A."/>
            <person name="Borneman A.R."/>
        </authorList>
    </citation>
    <scope>NUCLEOTIDE SEQUENCE [LARGE SCALE GENOMIC DNA]</scope>
    <source>
        <strain evidence="3">cv. Chardonnay</strain>
        <tissue evidence="2">Leaf</tissue>
    </source>
</reference>
<dbReference type="AlphaFoldDB" id="A0A438EQ58"/>
<dbReference type="Gene3D" id="3.30.420.10">
    <property type="entry name" value="Ribonuclease H-like superfamily/Ribonuclease H"/>
    <property type="match status" value="1"/>
</dbReference>
<name>A0A438EQ58_VITVI</name>
<dbReference type="GO" id="GO:0015074">
    <property type="term" value="P:DNA integration"/>
    <property type="evidence" value="ECO:0007669"/>
    <property type="project" value="InterPro"/>
</dbReference>
<dbReference type="SUPFAM" id="SSF56672">
    <property type="entry name" value="DNA/RNA polymerases"/>
    <property type="match status" value="1"/>
</dbReference>
<dbReference type="Proteomes" id="UP000288805">
    <property type="component" value="Unassembled WGS sequence"/>
</dbReference>
<evidence type="ECO:0000313" key="2">
    <source>
        <dbReference type="EMBL" id="RVW49797.1"/>
    </source>
</evidence>
<dbReference type="CDD" id="cd00303">
    <property type="entry name" value="retropepsin_like"/>
    <property type="match status" value="1"/>
</dbReference>
<dbReference type="PANTHER" id="PTHR35046">
    <property type="entry name" value="ZINC KNUCKLE (CCHC-TYPE) FAMILY PROTEIN"/>
    <property type="match status" value="1"/>
</dbReference>
<dbReference type="InterPro" id="IPR043502">
    <property type="entry name" value="DNA/RNA_pol_sf"/>
</dbReference>
<sequence length="414" mass="47578">MPPLEDVDDEKYTTEGELLVARRALSVQAKENDKVQRENIFHTRCHVQNKVCSVLIDEGSCTNITSTKMVDKLGLPTIKHLRPYKLQWLNDNGEVRVTKQVLVSFRIRKYENEVLCDVVSMQAGHLLLGRPWQFDQHVKHDGFNNKYSFVFNQRTITLVSLSLKQELNIKLISCPVLPFQTDQPIEAILKRQRNYKRQVDEEKVGAIQDWSSLTIIGTGIGTVLMQGGRPIAYFNEKLSGIALNYPTYDKELQAKSRVQSHGLYTPLSIPSEPLIDISMDFVLGFPKSKCGRDSIFVVVDRFSKMTHLIPYHKIDDASHVADLLFREFVRLYGMPRTIVLDRDVKFFSYFWKTLWCDNLRTNSFQEEGNDEGTTNKWNANPIQVPVGPIIRAQAKKFKETLNGLIQNIWVEVNS</sequence>
<comment type="caution">
    <text evidence="2">The sequence shown here is derived from an EMBL/GenBank/DDBJ whole genome shotgun (WGS) entry which is preliminary data.</text>
</comment>
<evidence type="ECO:0000313" key="3">
    <source>
        <dbReference type="Proteomes" id="UP000288805"/>
    </source>
</evidence>
<feature type="domain" description="Integrase catalytic" evidence="1">
    <location>
        <begin position="269"/>
        <end position="414"/>
    </location>
</feature>
<proteinExistence type="predicted"/>